<accession>A0A3P7L985</accession>
<dbReference type="PANTHER" id="PTHR46955">
    <property type="entry name" value="PROTEIN CBG01349-RELATED"/>
    <property type="match status" value="1"/>
</dbReference>
<evidence type="ECO:0000313" key="1">
    <source>
        <dbReference type="EMBL" id="VDM79305.1"/>
    </source>
</evidence>
<name>A0A3P7L985_STRVU</name>
<evidence type="ECO:0000313" key="2">
    <source>
        <dbReference type="Proteomes" id="UP000270094"/>
    </source>
</evidence>
<gene>
    <name evidence="1" type="ORF">SVUK_LOCUS14303</name>
</gene>
<protein>
    <submittedName>
        <fullName evidence="1">Uncharacterized protein</fullName>
    </submittedName>
</protein>
<dbReference type="OrthoDB" id="5842325at2759"/>
<dbReference type="Proteomes" id="UP000270094">
    <property type="component" value="Unassembled WGS sequence"/>
</dbReference>
<proteinExistence type="predicted"/>
<keyword evidence="2" id="KW-1185">Reference proteome</keyword>
<dbReference type="AlphaFoldDB" id="A0A3P7L985"/>
<dbReference type="EMBL" id="UYYB01104672">
    <property type="protein sequence ID" value="VDM79305.1"/>
    <property type="molecule type" value="Genomic_DNA"/>
</dbReference>
<dbReference type="PANTHER" id="PTHR46955:SF3">
    <property type="entry name" value="G_PROTEIN_RECEP_F1_2 DOMAIN-CONTAINING PROTEIN"/>
    <property type="match status" value="1"/>
</dbReference>
<reference evidence="1 2" key="1">
    <citation type="submission" date="2018-11" db="EMBL/GenBank/DDBJ databases">
        <authorList>
            <consortium name="Pathogen Informatics"/>
        </authorList>
    </citation>
    <scope>NUCLEOTIDE SEQUENCE [LARGE SCALE GENOMIC DNA]</scope>
</reference>
<sequence>MVRRLWKSHLETKRSNGDKGTFLHTPVFKDGAGKNAGLRINSRDFAKETTLKDSTKSIDVAFDYNPWIVVPLRGPSAALMKSGSTITTAIAFDRLCALYFPIAYYRISKRK</sequence>
<dbReference type="InterPro" id="IPR052322">
    <property type="entry name" value="Mito_rRNA_Mtase_NSUN4"/>
</dbReference>
<organism evidence="1 2">
    <name type="scientific">Strongylus vulgaris</name>
    <name type="common">Blood worm</name>
    <dbReference type="NCBI Taxonomy" id="40348"/>
    <lineage>
        <taxon>Eukaryota</taxon>
        <taxon>Metazoa</taxon>
        <taxon>Ecdysozoa</taxon>
        <taxon>Nematoda</taxon>
        <taxon>Chromadorea</taxon>
        <taxon>Rhabditida</taxon>
        <taxon>Rhabditina</taxon>
        <taxon>Rhabditomorpha</taxon>
        <taxon>Strongyloidea</taxon>
        <taxon>Strongylidae</taxon>
        <taxon>Strongylus</taxon>
    </lineage>
</organism>